<dbReference type="AlphaFoldDB" id="A0AAP0P775"/>
<name>A0AAP0P775_9MAGN</name>
<evidence type="ECO:0000313" key="2">
    <source>
        <dbReference type="EMBL" id="KAK9132624.1"/>
    </source>
</evidence>
<accession>A0AAP0P775</accession>
<gene>
    <name evidence="2" type="ORF">Scep_012152</name>
</gene>
<feature type="compositionally biased region" description="Low complexity" evidence="1">
    <location>
        <begin position="15"/>
        <end position="26"/>
    </location>
</feature>
<protein>
    <submittedName>
        <fullName evidence="2">Uncharacterized protein</fullName>
    </submittedName>
</protein>
<comment type="caution">
    <text evidence="2">The sequence shown here is derived from an EMBL/GenBank/DDBJ whole genome shotgun (WGS) entry which is preliminary data.</text>
</comment>
<dbReference type="EMBL" id="JBBNAG010000005">
    <property type="protein sequence ID" value="KAK9132624.1"/>
    <property type="molecule type" value="Genomic_DNA"/>
</dbReference>
<evidence type="ECO:0000313" key="3">
    <source>
        <dbReference type="Proteomes" id="UP001419268"/>
    </source>
</evidence>
<feature type="region of interest" description="Disordered" evidence="1">
    <location>
        <begin position="1"/>
        <end position="26"/>
    </location>
</feature>
<keyword evidence="3" id="KW-1185">Reference proteome</keyword>
<evidence type="ECO:0000256" key="1">
    <source>
        <dbReference type="SAM" id="MobiDB-lite"/>
    </source>
</evidence>
<proteinExistence type="predicted"/>
<reference evidence="2 3" key="1">
    <citation type="submission" date="2024-01" db="EMBL/GenBank/DDBJ databases">
        <title>Genome assemblies of Stephania.</title>
        <authorList>
            <person name="Yang L."/>
        </authorList>
    </citation>
    <scope>NUCLEOTIDE SEQUENCE [LARGE SCALE GENOMIC DNA]</scope>
    <source>
        <strain evidence="2">JXDWG</strain>
        <tissue evidence="2">Leaf</tissue>
    </source>
</reference>
<organism evidence="2 3">
    <name type="scientific">Stephania cephalantha</name>
    <dbReference type="NCBI Taxonomy" id="152367"/>
    <lineage>
        <taxon>Eukaryota</taxon>
        <taxon>Viridiplantae</taxon>
        <taxon>Streptophyta</taxon>
        <taxon>Embryophyta</taxon>
        <taxon>Tracheophyta</taxon>
        <taxon>Spermatophyta</taxon>
        <taxon>Magnoliopsida</taxon>
        <taxon>Ranunculales</taxon>
        <taxon>Menispermaceae</taxon>
        <taxon>Menispermoideae</taxon>
        <taxon>Cissampelideae</taxon>
        <taxon>Stephania</taxon>
    </lineage>
</organism>
<dbReference type="Proteomes" id="UP001419268">
    <property type="component" value="Unassembled WGS sequence"/>
</dbReference>
<sequence>MWRDCGGGRRGRGGTTAVVRPAATATRRPELRRGWLDGGAAPAAARGWCGATTTLFVEKKSFARHESSKGEFELMTPLKAWKAKEEI</sequence>